<gene>
    <name evidence="2" type="ORF">DPMN_157684</name>
</gene>
<evidence type="ECO:0000256" key="1">
    <source>
        <dbReference type="SAM" id="Phobius"/>
    </source>
</evidence>
<feature type="transmembrane region" description="Helical" evidence="1">
    <location>
        <begin position="28"/>
        <end position="55"/>
    </location>
</feature>
<sequence>MCSIKKVSDFKLSDAKTISYTTVHFKEYFVFCSAIAMARTSAGIGLWVLLILVAVNLSDQQQTSSTDSSNTNNPWMQMFNAWQQFMQQRFQFGGPWGFPGMRMGDWDDD</sequence>
<dbReference type="EMBL" id="JAIWYP010000008">
    <property type="protein sequence ID" value="KAH3779876.1"/>
    <property type="molecule type" value="Genomic_DNA"/>
</dbReference>
<reference evidence="2" key="1">
    <citation type="journal article" date="2019" name="bioRxiv">
        <title>The Genome of the Zebra Mussel, Dreissena polymorpha: A Resource for Invasive Species Research.</title>
        <authorList>
            <person name="McCartney M.A."/>
            <person name="Auch B."/>
            <person name="Kono T."/>
            <person name="Mallez S."/>
            <person name="Zhang Y."/>
            <person name="Obille A."/>
            <person name="Becker A."/>
            <person name="Abrahante J.E."/>
            <person name="Garbe J."/>
            <person name="Badalamenti J.P."/>
            <person name="Herman A."/>
            <person name="Mangelson H."/>
            <person name="Liachko I."/>
            <person name="Sullivan S."/>
            <person name="Sone E.D."/>
            <person name="Koren S."/>
            <person name="Silverstein K.A.T."/>
            <person name="Beckman K.B."/>
            <person name="Gohl D.M."/>
        </authorList>
    </citation>
    <scope>NUCLEOTIDE SEQUENCE</scope>
    <source>
        <strain evidence="2">Duluth1</strain>
        <tissue evidence="2">Whole animal</tissue>
    </source>
</reference>
<proteinExistence type="predicted"/>
<comment type="caution">
    <text evidence="2">The sequence shown here is derived from an EMBL/GenBank/DDBJ whole genome shotgun (WGS) entry which is preliminary data.</text>
</comment>
<keyword evidence="1" id="KW-0472">Membrane</keyword>
<organism evidence="2 3">
    <name type="scientific">Dreissena polymorpha</name>
    <name type="common">Zebra mussel</name>
    <name type="synonym">Mytilus polymorpha</name>
    <dbReference type="NCBI Taxonomy" id="45954"/>
    <lineage>
        <taxon>Eukaryota</taxon>
        <taxon>Metazoa</taxon>
        <taxon>Spiralia</taxon>
        <taxon>Lophotrochozoa</taxon>
        <taxon>Mollusca</taxon>
        <taxon>Bivalvia</taxon>
        <taxon>Autobranchia</taxon>
        <taxon>Heteroconchia</taxon>
        <taxon>Euheterodonta</taxon>
        <taxon>Imparidentia</taxon>
        <taxon>Neoheterodontei</taxon>
        <taxon>Myida</taxon>
        <taxon>Dreissenoidea</taxon>
        <taxon>Dreissenidae</taxon>
        <taxon>Dreissena</taxon>
    </lineage>
</organism>
<name>A0A9D4EJX3_DREPO</name>
<dbReference type="Proteomes" id="UP000828390">
    <property type="component" value="Unassembled WGS sequence"/>
</dbReference>
<protein>
    <submittedName>
        <fullName evidence="2">Uncharacterized protein</fullName>
    </submittedName>
</protein>
<reference evidence="2" key="2">
    <citation type="submission" date="2020-11" db="EMBL/GenBank/DDBJ databases">
        <authorList>
            <person name="McCartney M.A."/>
            <person name="Auch B."/>
            <person name="Kono T."/>
            <person name="Mallez S."/>
            <person name="Becker A."/>
            <person name="Gohl D.M."/>
            <person name="Silverstein K.A.T."/>
            <person name="Koren S."/>
            <person name="Bechman K.B."/>
            <person name="Herman A."/>
            <person name="Abrahante J.E."/>
            <person name="Garbe J."/>
        </authorList>
    </citation>
    <scope>NUCLEOTIDE SEQUENCE</scope>
    <source>
        <strain evidence="2">Duluth1</strain>
        <tissue evidence="2">Whole animal</tissue>
    </source>
</reference>
<evidence type="ECO:0000313" key="3">
    <source>
        <dbReference type="Proteomes" id="UP000828390"/>
    </source>
</evidence>
<keyword evidence="1" id="KW-0812">Transmembrane</keyword>
<accession>A0A9D4EJX3</accession>
<keyword evidence="1" id="KW-1133">Transmembrane helix</keyword>
<keyword evidence="3" id="KW-1185">Reference proteome</keyword>
<evidence type="ECO:0000313" key="2">
    <source>
        <dbReference type="EMBL" id="KAH3779876.1"/>
    </source>
</evidence>
<dbReference type="AlphaFoldDB" id="A0A9D4EJX3"/>